<dbReference type="InterPro" id="IPR016087">
    <property type="entry name" value="Chalcone_isomerase"/>
</dbReference>
<dbReference type="InterPro" id="IPR016088">
    <property type="entry name" value="Chalcone_isomerase_3-sand"/>
</dbReference>
<keyword evidence="2" id="KW-1133">Transmembrane helix</keyword>
<keyword evidence="2" id="KW-0472">Membrane</keyword>
<evidence type="ECO:0000259" key="3">
    <source>
        <dbReference type="Pfam" id="PF16035"/>
    </source>
</evidence>
<dbReference type="Pfam" id="PF16035">
    <property type="entry name" value="Chalcone_2"/>
    <property type="match status" value="1"/>
</dbReference>
<keyword evidence="2" id="KW-0812">Transmembrane</keyword>
<sequence>MPQRHWTSWQPPGQRENYIKRQNAIRRMKWSGAGIIFSMAMPVVLIYVYDIPHPDDLKKQQAQEAQRAAASGSNSLVPPSKAESPDDVAATFHGRKVVIAPGGTKIVAQDEQTGAELELVPTGSDRIPHFPRTIHIESSSPAEASRPKNEQDTEYTLLGCGCRTVSFLSIKVYVVGLYVRTSSLQHLQAALIHHINPLASALIPSEKEELRKRLMDPEASARLWDTLLRDPESGLDAAFRIVPTRNTDFQHLRDGWVRGITDRTKQTVDANRKDEYNDDSFGDTMRAFKSLLSGRGKAPQGSVVLLTRDADGTLGVRYQPKEGKGETTELGKIEDDRLARLIWLLYLGGKNVSSEAARGSIVDGVVHLAERPVGTVETMVT</sequence>
<keyword evidence="4" id="KW-0413">Isomerase</keyword>
<accession>A0A6A6NWS3</accession>
<dbReference type="InterPro" id="IPR036298">
    <property type="entry name" value="Chalcone_isomerase_sf"/>
</dbReference>
<organism evidence="4 5">
    <name type="scientific">Lineolata rhizophorae</name>
    <dbReference type="NCBI Taxonomy" id="578093"/>
    <lineage>
        <taxon>Eukaryota</taxon>
        <taxon>Fungi</taxon>
        <taxon>Dikarya</taxon>
        <taxon>Ascomycota</taxon>
        <taxon>Pezizomycotina</taxon>
        <taxon>Dothideomycetes</taxon>
        <taxon>Dothideomycetes incertae sedis</taxon>
        <taxon>Lineolatales</taxon>
        <taxon>Lineolataceae</taxon>
        <taxon>Lineolata</taxon>
    </lineage>
</organism>
<evidence type="ECO:0000313" key="4">
    <source>
        <dbReference type="EMBL" id="KAF2455954.1"/>
    </source>
</evidence>
<dbReference type="PANTHER" id="PTHR47284">
    <property type="entry name" value="FATTY-ACID-BINDING PROTEIN 2"/>
    <property type="match status" value="1"/>
</dbReference>
<keyword evidence="5" id="KW-1185">Reference proteome</keyword>
<proteinExistence type="predicted"/>
<evidence type="ECO:0000256" key="1">
    <source>
        <dbReference type="SAM" id="MobiDB-lite"/>
    </source>
</evidence>
<reference evidence="4" key="1">
    <citation type="journal article" date="2020" name="Stud. Mycol.">
        <title>101 Dothideomycetes genomes: a test case for predicting lifestyles and emergence of pathogens.</title>
        <authorList>
            <person name="Haridas S."/>
            <person name="Albert R."/>
            <person name="Binder M."/>
            <person name="Bloem J."/>
            <person name="Labutti K."/>
            <person name="Salamov A."/>
            <person name="Andreopoulos B."/>
            <person name="Baker S."/>
            <person name="Barry K."/>
            <person name="Bills G."/>
            <person name="Bluhm B."/>
            <person name="Cannon C."/>
            <person name="Castanera R."/>
            <person name="Culley D."/>
            <person name="Daum C."/>
            <person name="Ezra D."/>
            <person name="Gonzalez J."/>
            <person name="Henrissat B."/>
            <person name="Kuo A."/>
            <person name="Liang C."/>
            <person name="Lipzen A."/>
            <person name="Lutzoni F."/>
            <person name="Magnuson J."/>
            <person name="Mondo S."/>
            <person name="Nolan M."/>
            <person name="Ohm R."/>
            <person name="Pangilinan J."/>
            <person name="Park H.-J."/>
            <person name="Ramirez L."/>
            <person name="Alfaro M."/>
            <person name="Sun H."/>
            <person name="Tritt A."/>
            <person name="Yoshinaga Y."/>
            <person name="Zwiers L.-H."/>
            <person name="Turgeon B."/>
            <person name="Goodwin S."/>
            <person name="Spatafora J."/>
            <person name="Crous P."/>
            <person name="Grigoriev I."/>
        </authorList>
    </citation>
    <scope>NUCLEOTIDE SEQUENCE</scope>
    <source>
        <strain evidence="4">ATCC 16933</strain>
    </source>
</reference>
<name>A0A6A6NWS3_9PEZI</name>
<dbReference type="AlphaFoldDB" id="A0A6A6NWS3"/>
<evidence type="ECO:0000313" key="5">
    <source>
        <dbReference type="Proteomes" id="UP000799766"/>
    </source>
</evidence>
<protein>
    <submittedName>
        <fullName evidence="4">Chalcone-flavanone isomerase-domain-containing protein</fullName>
    </submittedName>
</protein>
<dbReference type="Proteomes" id="UP000799766">
    <property type="component" value="Unassembled WGS sequence"/>
</dbReference>
<dbReference type="GO" id="GO:0016872">
    <property type="term" value="F:intramolecular lyase activity"/>
    <property type="evidence" value="ECO:0007669"/>
    <property type="project" value="InterPro"/>
</dbReference>
<gene>
    <name evidence="4" type="ORF">BDY21DRAFT_349215</name>
</gene>
<dbReference type="Gene3D" id="3.50.70.10">
    <property type="match status" value="1"/>
</dbReference>
<feature type="region of interest" description="Disordered" evidence="1">
    <location>
        <begin position="58"/>
        <end position="87"/>
    </location>
</feature>
<feature type="domain" description="Chalcone isomerase" evidence="3">
    <location>
        <begin position="153"/>
        <end position="362"/>
    </location>
</feature>
<feature type="transmembrane region" description="Helical" evidence="2">
    <location>
        <begin position="30"/>
        <end position="49"/>
    </location>
</feature>
<dbReference type="SUPFAM" id="SSF54626">
    <property type="entry name" value="Chalcone isomerase"/>
    <property type="match status" value="1"/>
</dbReference>
<dbReference type="EMBL" id="MU001685">
    <property type="protein sequence ID" value="KAF2455954.1"/>
    <property type="molecule type" value="Genomic_DNA"/>
</dbReference>
<evidence type="ECO:0000256" key="2">
    <source>
        <dbReference type="SAM" id="Phobius"/>
    </source>
</evidence>
<dbReference type="OrthoDB" id="18193at2759"/>
<dbReference type="PANTHER" id="PTHR47284:SF3">
    <property type="entry name" value="FATTY-ACID-BINDING PROTEIN 2"/>
    <property type="match status" value="1"/>
</dbReference>